<comment type="caution">
    <text evidence="2">The sequence shown here is derived from an EMBL/GenBank/DDBJ whole genome shotgun (WGS) entry which is preliminary data.</text>
</comment>
<sequence>MNTLTTLFRVLPRRSASLNFTRHKSNSRRHTKLLQLPPHPSFLLTEASPTGTHIIRNPPSAAPSVYSTPSLFLPKDDPRRVETEPLAQGQSLPPPLKTPYVKKYHLEQKDFDEIRALRTGDPNLWTRAKLAAKFETSQFFIGMVCEASPERKAEMQTRLANIKGRWGQRKIGARLERKRRRAGWGGADGL</sequence>
<dbReference type="PANTHER" id="PTHR28266">
    <property type="entry name" value="54S RIBOSOMAL PROTEIN L20, MITOCHONDRIAL"/>
    <property type="match status" value="1"/>
</dbReference>
<dbReference type="Pfam" id="PF12824">
    <property type="entry name" value="MRP-L20"/>
    <property type="match status" value="1"/>
</dbReference>
<dbReference type="InterPro" id="IPR024388">
    <property type="entry name" value="Ribosomal_mL58"/>
</dbReference>
<name>A0ABR3GN20_9PEZI</name>
<dbReference type="Proteomes" id="UP001447188">
    <property type="component" value="Unassembled WGS sequence"/>
</dbReference>
<dbReference type="PANTHER" id="PTHR28266:SF1">
    <property type="entry name" value="LARGE RIBOSOMAL SUBUNIT PROTEIN ML58"/>
    <property type="match status" value="1"/>
</dbReference>
<proteinExistence type="predicted"/>
<reference evidence="2 3" key="1">
    <citation type="submission" date="2024-02" db="EMBL/GenBank/DDBJ databases">
        <title>Discinaceae phylogenomics.</title>
        <authorList>
            <person name="Dirks A.C."/>
            <person name="James T.Y."/>
        </authorList>
    </citation>
    <scope>NUCLEOTIDE SEQUENCE [LARGE SCALE GENOMIC DNA]</scope>
    <source>
        <strain evidence="2 3">ACD0624</strain>
    </source>
</reference>
<evidence type="ECO:0000313" key="2">
    <source>
        <dbReference type="EMBL" id="KAL0637278.1"/>
    </source>
</evidence>
<gene>
    <name evidence="2" type="ORF">Q9L58_003762</name>
</gene>
<dbReference type="EMBL" id="JBBBZM010000037">
    <property type="protein sequence ID" value="KAL0637278.1"/>
    <property type="molecule type" value="Genomic_DNA"/>
</dbReference>
<evidence type="ECO:0000313" key="3">
    <source>
        <dbReference type="Proteomes" id="UP001447188"/>
    </source>
</evidence>
<feature type="region of interest" description="Disordered" evidence="1">
    <location>
        <begin position="50"/>
        <end position="77"/>
    </location>
</feature>
<accession>A0ABR3GN20</accession>
<protein>
    <submittedName>
        <fullName evidence="2">Uncharacterized protein</fullName>
    </submittedName>
</protein>
<evidence type="ECO:0000256" key="1">
    <source>
        <dbReference type="SAM" id="MobiDB-lite"/>
    </source>
</evidence>
<keyword evidence="3" id="KW-1185">Reference proteome</keyword>
<organism evidence="2 3">
    <name type="scientific">Discina gigas</name>
    <dbReference type="NCBI Taxonomy" id="1032678"/>
    <lineage>
        <taxon>Eukaryota</taxon>
        <taxon>Fungi</taxon>
        <taxon>Dikarya</taxon>
        <taxon>Ascomycota</taxon>
        <taxon>Pezizomycotina</taxon>
        <taxon>Pezizomycetes</taxon>
        <taxon>Pezizales</taxon>
        <taxon>Discinaceae</taxon>
        <taxon>Discina</taxon>
    </lineage>
</organism>